<dbReference type="Proteomes" id="UP001240483">
    <property type="component" value="Unassembled WGS sequence"/>
</dbReference>
<dbReference type="EMBL" id="JASODW010000009">
    <property type="protein sequence ID" value="MDK6275634.1"/>
    <property type="molecule type" value="Genomic_DNA"/>
</dbReference>
<gene>
    <name evidence="3" type="ORF">QP116_07820</name>
</gene>
<dbReference type="RefSeq" id="WP_285333383.1">
    <property type="nucleotide sequence ID" value="NZ_JASODW010000009.1"/>
</dbReference>
<proteinExistence type="predicted"/>
<dbReference type="Pfam" id="PF07179">
    <property type="entry name" value="SseB"/>
    <property type="match status" value="1"/>
</dbReference>
<evidence type="ECO:0000313" key="4">
    <source>
        <dbReference type="Proteomes" id="UP001240483"/>
    </source>
</evidence>
<evidence type="ECO:0000313" key="3">
    <source>
        <dbReference type="EMBL" id="MDK6275634.1"/>
    </source>
</evidence>
<name>A0AAP4C7C1_9MICC</name>
<organism evidence="3 4">
    <name type="scientific">Pseudoglutamicibacter cumminsii</name>
    <dbReference type="NCBI Taxonomy" id="156979"/>
    <lineage>
        <taxon>Bacteria</taxon>
        <taxon>Bacillati</taxon>
        <taxon>Actinomycetota</taxon>
        <taxon>Actinomycetes</taxon>
        <taxon>Micrococcales</taxon>
        <taxon>Micrococcaceae</taxon>
        <taxon>Pseudoglutamicibacter</taxon>
    </lineage>
</organism>
<dbReference type="InterPro" id="IPR009839">
    <property type="entry name" value="SseB_N"/>
</dbReference>
<protein>
    <submittedName>
        <fullName evidence="3">SseB family protein</fullName>
    </submittedName>
</protein>
<reference evidence="3" key="1">
    <citation type="submission" date="2023-05" db="EMBL/GenBank/DDBJ databases">
        <title>Cataloging the Phylogenetic Diversity of Human Bladder Bacteria.</title>
        <authorList>
            <person name="Du J."/>
        </authorList>
    </citation>
    <scope>NUCLEOTIDE SEQUENCE</scope>
    <source>
        <strain evidence="3">UMB9978</strain>
    </source>
</reference>
<feature type="region of interest" description="Disordered" evidence="1">
    <location>
        <begin position="1"/>
        <end position="81"/>
    </location>
</feature>
<sequence length="315" mass="32747">MGRHSAAQNSASENPASENAAENPANSNPTPGSKSLPAHIQQALLAGAGGSSDTAGQSWEGRDLSGEGNPLHQFDGDDGLPNEALQEALDALKAGYGPEDDVVEALADARVFVPIVPQTGHTEIGEHGHLVEKEADMALVMIAAPDGRTALPVFSSVDRLTRWHPDARPVAVYAPRAALSAVDEGAQLLVLDPGANVTFVVRRPAVWALAQQRLWLPSYRDDSLAEPLQQAVADIDGVGALILGPADGIASRAADGTVMRGGGHGPELAVTVVVNNTVTDQDVSRIVSEVRTALEGTQEVQEKADSLTIRVAQGG</sequence>
<evidence type="ECO:0000256" key="1">
    <source>
        <dbReference type="SAM" id="MobiDB-lite"/>
    </source>
</evidence>
<accession>A0AAP4C7C1</accession>
<feature type="domain" description="SseB protein N-terminal" evidence="2">
    <location>
        <begin position="85"/>
        <end position="208"/>
    </location>
</feature>
<evidence type="ECO:0000259" key="2">
    <source>
        <dbReference type="Pfam" id="PF07179"/>
    </source>
</evidence>
<dbReference type="AlphaFoldDB" id="A0AAP4C7C1"/>
<feature type="compositionally biased region" description="Low complexity" evidence="1">
    <location>
        <begin position="1"/>
        <end position="29"/>
    </location>
</feature>
<comment type="caution">
    <text evidence="3">The sequence shown here is derived from an EMBL/GenBank/DDBJ whole genome shotgun (WGS) entry which is preliminary data.</text>
</comment>